<proteinExistence type="predicted"/>
<accession>A0A5B8URL7</accession>
<sequence length="548" mass="62359">MKLTLPQLPFSEKLEEFDFWITPALGEIRSSERYKEVQDSLCSLIEIIGSKINYFASITDINSEKIADAIITHTDSLAIKEKLGIVEALATFLFLVTGKTDNNSKCQFPIFLRDVARVSGYPKVTGSKTAKVLSEVDIPREIKSDKIAKLFCELSDFPKKQYEFLTQYIDFILNGDQFIKSLWTTGNTYFAMKKLGYEKDFLQPMIIFQVRGSVSASGGHEPEDLLRQRMQEWGLKPNIDFNNTDIIIIELPTEGENAKNILVAEAVTKEVEASAKLAEVTVEVSTEDTAETVIEKVEDTIKNKTRAYDFVLPYKVEGWDQKIFIQCQFYAGDSGSVSHKNVDQTRTSREYVKTKRGNPIFLEYIDGAGYFSSLWGDLKKILAMADTDDFFQVRTAVIKLRGKLQSLGYLTPLEVIHAWALNEAQLDKTKQHLLKEGYVEKEIERVLQYEVFTIDGNDLKIDNSMIELSRRYLLLDFIAVKGKKFTDYSTMKGVLLVPAFGKYFGVRIEELVDGVIPMAGLFKNEWKDTGIIFKDIQFLADKGWIAQR</sequence>
<gene>
    <name evidence="1" type="ORF">FRZ54_03665</name>
</gene>
<evidence type="ECO:0000313" key="1">
    <source>
        <dbReference type="EMBL" id="QEC61717.1"/>
    </source>
</evidence>
<reference evidence="1 2" key="1">
    <citation type="journal article" date="2017" name="Curr. Microbiol.">
        <title>Mucilaginibacter ginsenosidivorans sp. nov., Isolated from Soil of Ginseng Field.</title>
        <authorList>
            <person name="Kim M.M."/>
            <person name="Siddiqi M.Z."/>
            <person name="Im W.T."/>
        </authorList>
    </citation>
    <scope>NUCLEOTIDE SEQUENCE [LARGE SCALE GENOMIC DNA]</scope>
    <source>
        <strain evidence="1 2">Gsoil 3017</strain>
    </source>
</reference>
<dbReference type="REBASE" id="367381">
    <property type="entry name" value="Mgi3017ORF3660P"/>
</dbReference>
<dbReference type="RefSeq" id="WP_147030294.1">
    <property type="nucleotide sequence ID" value="NZ_CP042436.1"/>
</dbReference>
<dbReference type="KEGG" id="mgin:FRZ54_03665"/>
<organism evidence="1 2">
    <name type="scientific">Mucilaginibacter ginsenosidivorans</name>
    <dbReference type="NCBI Taxonomy" id="398053"/>
    <lineage>
        <taxon>Bacteria</taxon>
        <taxon>Pseudomonadati</taxon>
        <taxon>Bacteroidota</taxon>
        <taxon>Sphingobacteriia</taxon>
        <taxon>Sphingobacteriales</taxon>
        <taxon>Sphingobacteriaceae</taxon>
        <taxon>Mucilaginibacter</taxon>
    </lineage>
</organism>
<dbReference type="Proteomes" id="UP000321479">
    <property type="component" value="Chromosome"/>
</dbReference>
<name>A0A5B8URL7_9SPHI</name>
<dbReference type="OrthoDB" id="6803326at2"/>
<dbReference type="EMBL" id="CP042436">
    <property type="protein sequence ID" value="QEC61717.1"/>
    <property type="molecule type" value="Genomic_DNA"/>
</dbReference>
<keyword evidence="2" id="KW-1185">Reference proteome</keyword>
<evidence type="ECO:0000313" key="2">
    <source>
        <dbReference type="Proteomes" id="UP000321479"/>
    </source>
</evidence>
<dbReference type="AlphaFoldDB" id="A0A5B8URL7"/>
<protein>
    <submittedName>
        <fullName evidence="1">Uncharacterized protein</fullName>
    </submittedName>
</protein>